<dbReference type="AlphaFoldDB" id="A0A9N9LWM5"/>
<evidence type="ECO:0000313" key="2">
    <source>
        <dbReference type="EMBL" id="CAG8982474.1"/>
    </source>
</evidence>
<reference evidence="2" key="1">
    <citation type="submission" date="2021-07" db="EMBL/GenBank/DDBJ databases">
        <authorList>
            <person name="Durling M."/>
        </authorList>
    </citation>
    <scope>NUCLEOTIDE SEQUENCE</scope>
</reference>
<organism evidence="2 3">
    <name type="scientific">Hymenoscyphus albidus</name>
    <dbReference type="NCBI Taxonomy" id="595503"/>
    <lineage>
        <taxon>Eukaryota</taxon>
        <taxon>Fungi</taxon>
        <taxon>Dikarya</taxon>
        <taxon>Ascomycota</taxon>
        <taxon>Pezizomycotina</taxon>
        <taxon>Leotiomycetes</taxon>
        <taxon>Helotiales</taxon>
        <taxon>Helotiaceae</taxon>
        <taxon>Hymenoscyphus</taxon>
    </lineage>
</organism>
<dbReference type="EMBL" id="CAJVRM010000629">
    <property type="protein sequence ID" value="CAG8982474.1"/>
    <property type="molecule type" value="Genomic_DNA"/>
</dbReference>
<gene>
    <name evidence="2" type="ORF">HYALB_00009968</name>
</gene>
<dbReference type="Proteomes" id="UP000701801">
    <property type="component" value="Unassembled WGS sequence"/>
</dbReference>
<name>A0A9N9LWM5_9HELO</name>
<dbReference type="OrthoDB" id="3554309at2759"/>
<comment type="caution">
    <text evidence="2">The sequence shown here is derived from an EMBL/GenBank/DDBJ whole genome shotgun (WGS) entry which is preliminary data.</text>
</comment>
<proteinExistence type="predicted"/>
<evidence type="ECO:0000256" key="1">
    <source>
        <dbReference type="SAM" id="MobiDB-lite"/>
    </source>
</evidence>
<feature type="compositionally biased region" description="Polar residues" evidence="1">
    <location>
        <begin position="110"/>
        <end position="140"/>
    </location>
</feature>
<accession>A0A9N9LWM5</accession>
<protein>
    <submittedName>
        <fullName evidence="2">Uncharacterized protein</fullName>
    </submittedName>
</protein>
<sequence>MAELQGVALITANSHLSPEMASQHQPDGRFTAITTTSMPVYDARSYEPYPTGSHAYGQPESYSMNTPGDDFVLYDSDSCFIDDEASVRPNHGSIYNGTHDSSTAYIPQNTSYDTSKCNNDGSNFVPTSQGSRAGSRSYVYQPTQPSQPDQPSSLFGEFERVPTDGPSPFSQWVVSPYRHERLGVQYEALPRLQDDDEESIRLTPEPTSPPPSPKHRKSKSGSSSNKPQRRRRH</sequence>
<feature type="region of interest" description="Disordered" evidence="1">
    <location>
        <begin position="188"/>
        <end position="233"/>
    </location>
</feature>
<evidence type="ECO:0000313" key="3">
    <source>
        <dbReference type="Proteomes" id="UP000701801"/>
    </source>
</evidence>
<feature type="compositionally biased region" description="Low complexity" evidence="1">
    <location>
        <begin position="141"/>
        <end position="153"/>
    </location>
</feature>
<feature type="region of interest" description="Disordered" evidence="1">
    <location>
        <begin position="110"/>
        <end position="172"/>
    </location>
</feature>
<keyword evidence="3" id="KW-1185">Reference proteome</keyword>